<keyword evidence="1" id="KW-0805">Transcription regulation</keyword>
<feature type="short sequence motif" description="VHIID" evidence="3">
    <location>
        <begin position="198"/>
        <end position="202"/>
    </location>
</feature>
<keyword evidence="2" id="KW-0804">Transcription</keyword>
<dbReference type="Proteomes" id="UP000243459">
    <property type="component" value="Chromosome 1"/>
</dbReference>
<name>A0A5P1FRU5_ASPOF</name>
<evidence type="ECO:0000256" key="3">
    <source>
        <dbReference type="PROSITE-ProRule" id="PRU01191"/>
    </source>
</evidence>
<proteinExistence type="inferred from homology"/>
<evidence type="ECO:0000313" key="5">
    <source>
        <dbReference type="Proteomes" id="UP000243459"/>
    </source>
</evidence>
<feature type="short sequence motif" description="LXXLL motif" evidence="3">
    <location>
        <begin position="291"/>
        <end position="295"/>
    </location>
</feature>
<dbReference type="AlphaFoldDB" id="A0A5P1FRU5"/>
<feature type="region of interest" description="SAW" evidence="3">
    <location>
        <begin position="378"/>
        <end position="460"/>
    </location>
</feature>
<keyword evidence="5" id="KW-1185">Reference proteome</keyword>
<feature type="region of interest" description="VHIID" evidence="3">
    <location>
        <begin position="167"/>
        <end position="232"/>
    </location>
</feature>
<comment type="similarity">
    <text evidence="3">Belongs to the GRAS family.</text>
</comment>
<dbReference type="EMBL" id="CM007381">
    <property type="protein sequence ID" value="ONK80413.1"/>
    <property type="molecule type" value="Genomic_DNA"/>
</dbReference>
<dbReference type="Pfam" id="PF03514">
    <property type="entry name" value="GRAS"/>
    <property type="match status" value="1"/>
</dbReference>
<evidence type="ECO:0000256" key="1">
    <source>
        <dbReference type="ARBA" id="ARBA00023015"/>
    </source>
</evidence>
<accession>A0A5P1FRU5</accession>
<dbReference type="PANTHER" id="PTHR31636">
    <property type="entry name" value="OSJNBA0084A10.13 PROTEIN-RELATED"/>
    <property type="match status" value="1"/>
</dbReference>
<organism evidence="4 5">
    <name type="scientific">Asparagus officinalis</name>
    <name type="common">Garden asparagus</name>
    <dbReference type="NCBI Taxonomy" id="4686"/>
    <lineage>
        <taxon>Eukaryota</taxon>
        <taxon>Viridiplantae</taxon>
        <taxon>Streptophyta</taxon>
        <taxon>Embryophyta</taxon>
        <taxon>Tracheophyta</taxon>
        <taxon>Spermatophyta</taxon>
        <taxon>Magnoliopsida</taxon>
        <taxon>Liliopsida</taxon>
        <taxon>Asparagales</taxon>
        <taxon>Asparagaceae</taxon>
        <taxon>Asparagoideae</taxon>
        <taxon>Asparagus</taxon>
    </lineage>
</organism>
<protein>
    <submittedName>
        <fullName evidence="4">Uncharacterized protein</fullName>
    </submittedName>
</protein>
<dbReference type="OMA" id="PLTERCR"/>
<gene>
    <name evidence="4" type="ORF">A4U43_C01F17390</name>
</gene>
<feature type="region of interest" description="Leucine repeat II (LRII)" evidence="3">
    <location>
        <begin position="242"/>
        <end position="274"/>
    </location>
</feature>
<comment type="caution">
    <text evidence="3">Lacks conserved residue(s) required for the propagation of feature annotation.</text>
</comment>
<dbReference type="InterPro" id="IPR005202">
    <property type="entry name" value="TF_GRAS"/>
</dbReference>
<dbReference type="Gramene" id="ONK80413">
    <property type="protein sequence ID" value="ONK80413"/>
    <property type="gene ID" value="A4U43_C01F17390"/>
</dbReference>
<evidence type="ECO:0000256" key="2">
    <source>
        <dbReference type="ARBA" id="ARBA00023163"/>
    </source>
</evidence>
<evidence type="ECO:0000313" key="4">
    <source>
        <dbReference type="EMBL" id="ONK80413.1"/>
    </source>
</evidence>
<dbReference type="PROSITE" id="PS50985">
    <property type="entry name" value="GRAS"/>
    <property type="match status" value="1"/>
</dbReference>
<sequence length="468" mass="53552">MDIEPDSSVDPAKGGSTNFAPFDEDVFDFISHKNSIIFKEKPNDQTPEYSYLSSEARKDQYLDQNRAWVRVQAQRIQTEENQGLELVSLLTSCAESITSNNYAAVNYILSRLGELASPRGTPIQRLSAYLTEALALRSARVWPDLFSISPPREIVDQINDYNDGIALRLLDQVCPIPKFLHFTLNERLARAFEGQDKIHIIDFSISEGLQWPSFFQTLASRPHPPTHLRITGIGNSRQDLEDTGARLKALAESLNIQFEFHPVIDKLEDVRYWMLHVKESYSIAVSCVLQLHKVLYDENRRALANLLGLIRSTRPSMLLVAEEEEDHNSPRWETRLANSMKYYSAIFDALNSCFRGEDSLARMKIEEMFGSKVRNIIACESVERIERHEKFDVWKGMMEGCGFRCIGFEEREAIRAEMILKMYSNNGDQGFGMEKRGEEFCDALTLNWNNQALYTVSAWEPVSDLHGL</sequence>
<reference evidence="5" key="1">
    <citation type="journal article" date="2017" name="Nat. Commun.">
        <title>The asparagus genome sheds light on the origin and evolution of a young Y chromosome.</title>
        <authorList>
            <person name="Harkess A."/>
            <person name="Zhou J."/>
            <person name="Xu C."/>
            <person name="Bowers J.E."/>
            <person name="Van der Hulst R."/>
            <person name="Ayyampalayam S."/>
            <person name="Mercati F."/>
            <person name="Riccardi P."/>
            <person name="McKain M.R."/>
            <person name="Kakrana A."/>
            <person name="Tang H."/>
            <person name="Ray J."/>
            <person name="Groenendijk J."/>
            <person name="Arikit S."/>
            <person name="Mathioni S.M."/>
            <person name="Nakano M."/>
            <person name="Shan H."/>
            <person name="Telgmann-Rauber A."/>
            <person name="Kanno A."/>
            <person name="Yue Z."/>
            <person name="Chen H."/>
            <person name="Li W."/>
            <person name="Chen Y."/>
            <person name="Xu X."/>
            <person name="Zhang Y."/>
            <person name="Luo S."/>
            <person name="Chen H."/>
            <person name="Gao J."/>
            <person name="Mao Z."/>
            <person name="Pires J.C."/>
            <person name="Luo M."/>
            <person name="Kudrna D."/>
            <person name="Wing R.A."/>
            <person name="Meyers B.C."/>
            <person name="Yi K."/>
            <person name="Kong H."/>
            <person name="Lavrijsen P."/>
            <person name="Sunseri F."/>
            <person name="Falavigna A."/>
            <person name="Ye Y."/>
            <person name="Leebens-Mack J.H."/>
            <person name="Chen G."/>
        </authorList>
    </citation>
    <scope>NUCLEOTIDE SEQUENCE [LARGE SCALE GENOMIC DNA]</scope>
    <source>
        <strain evidence="5">cv. DH0086</strain>
    </source>
</reference>